<dbReference type="EMBL" id="VSRR010008914">
    <property type="protein sequence ID" value="MPC49503.1"/>
    <property type="molecule type" value="Genomic_DNA"/>
</dbReference>
<dbReference type="Proteomes" id="UP000324222">
    <property type="component" value="Unassembled WGS sequence"/>
</dbReference>
<name>A0A5B7FWY9_PORTR</name>
<reference evidence="2 3" key="1">
    <citation type="submission" date="2019-05" db="EMBL/GenBank/DDBJ databases">
        <title>Another draft genome of Portunus trituberculatus and its Hox gene families provides insights of decapod evolution.</title>
        <authorList>
            <person name="Jeong J.-H."/>
            <person name="Song I."/>
            <person name="Kim S."/>
            <person name="Choi T."/>
            <person name="Kim D."/>
            <person name="Ryu S."/>
            <person name="Kim W."/>
        </authorList>
    </citation>
    <scope>NUCLEOTIDE SEQUENCE [LARGE SCALE GENOMIC DNA]</scope>
    <source>
        <tissue evidence="2">Muscle</tissue>
    </source>
</reference>
<evidence type="ECO:0000313" key="3">
    <source>
        <dbReference type="Proteomes" id="UP000324222"/>
    </source>
</evidence>
<feature type="region of interest" description="Disordered" evidence="1">
    <location>
        <begin position="1"/>
        <end position="21"/>
    </location>
</feature>
<evidence type="ECO:0000313" key="2">
    <source>
        <dbReference type="EMBL" id="MPC49503.1"/>
    </source>
</evidence>
<organism evidence="2 3">
    <name type="scientific">Portunus trituberculatus</name>
    <name type="common">Swimming crab</name>
    <name type="synonym">Neptunus trituberculatus</name>
    <dbReference type="NCBI Taxonomy" id="210409"/>
    <lineage>
        <taxon>Eukaryota</taxon>
        <taxon>Metazoa</taxon>
        <taxon>Ecdysozoa</taxon>
        <taxon>Arthropoda</taxon>
        <taxon>Crustacea</taxon>
        <taxon>Multicrustacea</taxon>
        <taxon>Malacostraca</taxon>
        <taxon>Eumalacostraca</taxon>
        <taxon>Eucarida</taxon>
        <taxon>Decapoda</taxon>
        <taxon>Pleocyemata</taxon>
        <taxon>Brachyura</taxon>
        <taxon>Eubrachyura</taxon>
        <taxon>Portunoidea</taxon>
        <taxon>Portunidae</taxon>
        <taxon>Portuninae</taxon>
        <taxon>Portunus</taxon>
    </lineage>
</organism>
<comment type="caution">
    <text evidence="2">The sequence shown here is derived from an EMBL/GenBank/DDBJ whole genome shotgun (WGS) entry which is preliminary data.</text>
</comment>
<dbReference type="AlphaFoldDB" id="A0A5B7FWY9"/>
<sequence>MPTRPATRDSETGWGNEEGVSTTRTYAAAARRNLTPFYHQSIDTSRAGRWNRSYSRVTISLTHSLKPYTCTVMTLGTPVKTLKEIDLTMCLKT</sequence>
<evidence type="ECO:0000256" key="1">
    <source>
        <dbReference type="SAM" id="MobiDB-lite"/>
    </source>
</evidence>
<feature type="compositionally biased region" description="Basic and acidic residues" evidence="1">
    <location>
        <begin position="1"/>
        <end position="11"/>
    </location>
</feature>
<proteinExistence type="predicted"/>
<gene>
    <name evidence="2" type="ORF">E2C01_043306</name>
</gene>
<protein>
    <submittedName>
        <fullName evidence="2">Uncharacterized protein</fullName>
    </submittedName>
</protein>
<accession>A0A5B7FWY9</accession>
<keyword evidence="3" id="KW-1185">Reference proteome</keyword>